<evidence type="ECO:0000313" key="7">
    <source>
        <dbReference type="Proteomes" id="UP000640274"/>
    </source>
</evidence>
<sequence length="290" mass="33401">MAHPGFKEWLQDKMSSPHTILRYSRIAADFEKWCKEHGVVKVDSEDLANWKEYLLNATYVRAGQQHRYRPSTVSNAIKGIKAYLEYLVSIGALSPHILELKNTNLLVKSKSQWLDDPKIEKLLNHFSKEWDRLRNPWRYTRNRAIVFSMLYGGLRVSEVARLESEHIRIVNGNMLLDIQGSQKRQIAVIGQLKEAIEEWLIHRGNTGTDKLFVSQRGGPLTTNGIEHMFKHQELHGITPHALRNTFVYDLANIGLSATSIANELGHSNGDYITHMTKLFDTNTPRREIKY</sequence>
<feature type="domain" description="Tyr recombinase" evidence="4">
    <location>
        <begin position="109"/>
        <end position="290"/>
    </location>
</feature>
<evidence type="ECO:0000259" key="5">
    <source>
        <dbReference type="PROSITE" id="PS51900"/>
    </source>
</evidence>
<dbReference type="GO" id="GO:0003677">
    <property type="term" value="F:DNA binding"/>
    <property type="evidence" value="ECO:0007669"/>
    <property type="project" value="UniProtKB-UniRule"/>
</dbReference>
<evidence type="ECO:0000256" key="3">
    <source>
        <dbReference type="PROSITE-ProRule" id="PRU01248"/>
    </source>
</evidence>
<keyword evidence="7" id="KW-1185">Reference proteome</keyword>
<dbReference type="GO" id="GO:0015074">
    <property type="term" value="P:DNA integration"/>
    <property type="evidence" value="ECO:0007669"/>
    <property type="project" value="InterPro"/>
</dbReference>
<dbReference type="GO" id="GO:0006310">
    <property type="term" value="P:DNA recombination"/>
    <property type="evidence" value="ECO:0007669"/>
    <property type="project" value="UniProtKB-KW"/>
</dbReference>
<accession>A0A934MQF1</accession>
<name>A0A934MQF1_9BACL</name>
<dbReference type="PROSITE" id="PS51898">
    <property type="entry name" value="TYR_RECOMBINASE"/>
    <property type="match status" value="1"/>
</dbReference>
<keyword evidence="2" id="KW-0233">DNA recombination</keyword>
<dbReference type="Gene3D" id="1.10.150.130">
    <property type="match status" value="1"/>
</dbReference>
<proteinExistence type="predicted"/>
<gene>
    <name evidence="6" type="ORF">JFN88_11155</name>
</gene>
<protein>
    <submittedName>
        <fullName evidence="6">Tyrosine-type recombinase/integrase</fullName>
    </submittedName>
</protein>
<dbReference type="PANTHER" id="PTHR30349:SF89">
    <property type="entry name" value="INTEGRASE_RECOMBINASE"/>
    <property type="match status" value="1"/>
</dbReference>
<dbReference type="SUPFAM" id="SSF56349">
    <property type="entry name" value="DNA breaking-rejoining enzymes"/>
    <property type="match status" value="1"/>
</dbReference>
<keyword evidence="1 3" id="KW-0238">DNA-binding</keyword>
<dbReference type="CDD" id="cd00397">
    <property type="entry name" value="DNA_BRE_C"/>
    <property type="match status" value="1"/>
</dbReference>
<dbReference type="PANTHER" id="PTHR30349">
    <property type="entry name" value="PHAGE INTEGRASE-RELATED"/>
    <property type="match status" value="1"/>
</dbReference>
<dbReference type="Proteomes" id="UP000640274">
    <property type="component" value="Unassembled WGS sequence"/>
</dbReference>
<dbReference type="InterPro" id="IPR044068">
    <property type="entry name" value="CB"/>
</dbReference>
<dbReference type="InterPro" id="IPR011010">
    <property type="entry name" value="DNA_brk_join_enz"/>
</dbReference>
<dbReference type="EMBL" id="JAELUP010000056">
    <property type="protein sequence ID" value="MBJ6361823.1"/>
    <property type="molecule type" value="Genomic_DNA"/>
</dbReference>
<dbReference type="InterPro" id="IPR013762">
    <property type="entry name" value="Integrase-like_cat_sf"/>
</dbReference>
<organism evidence="6 7">
    <name type="scientific">Paenibacillus roseus</name>
    <dbReference type="NCBI Taxonomy" id="2798579"/>
    <lineage>
        <taxon>Bacteria</taxon>
        <taxon>Bacillati</taxon>
        <taxon>Bacillota</taxon>
        <taxon>Bacilli</taxon>
        <taxon>Bacillales</taxon>
        <taxon>Paenibacillaceae</taxon>
        <taxon>Paenibacillus</taxon>
    </lineage>
</organism>
<feature type="domain" description="Core-binding (CB)" evidence="5">
    <location>
        <begin position="4"/>
        <end position="88"/>
    </location>
</feature>
<dbReference type="InterPro" id="IPR050090">
    <property type="entry name" value="Tyrosine_recombinase_XerCD"/>
</dbReference>
<evidence type="ECO:0000256" key="1">
    <source>
        <dbReference type="ARBA" id="ARBA00023125"/>
    </source>
</evidence>
<dbReference type="AlphaFoldDB" id="A0A934MQF1"/>
<dbReference type="Pfam" id="PF00589">
    <property type="entry name" value="Phage_integrase"/>
    <property type="match status" value="1"/>
</dbReference>
<dbReference type="InterPro" id="IPR010998">
    <property type="entry name" value="Integrase_recombinase_N"/>
</dbReference>
<dbReference type="RefSeq" id="WP_199019375.1">
    <property type="nucleotide sequence ID" value="NZ_JAELUP010000056.1"/>
</dbReference>
<comment type="caution">
    <text evidence="6">The sequence shown here is derived from an EMBL/GenBank/DDBJ whole genome shotgun (WGS) entry which is preliminary data.</text>
</comment>
<evidence type="ECO:0000259" key="4">
    <source>
        <dbReference type="PROSITE" id="PS51898"/>
    </source>
</evidence>
<dbReference type="InterPro" id="IPR002104">
    <property type="entry name" value="Integrase_catalytic"/>
</dbReference>
<dbReference type="Gene3D" id="1.10.443.10">
    <property type="entry name" value="Intergrase catalytic core"/>
    <property type="match status" value="1"/>
</dbReference>
<evidence type="ECO:0000256" key="2">
    <source>
        <dbReference type="ARBA" id="ARBA00023172"/>
    </source>
</evidence>
<dbReference type="PROSITE" id="PS51900">
    <property type="entry name" value="CB"/>
    <property type="match status" value="1"/>
</dbReference>
<evidence type="ECO:0000313" key="6">
    <source>
        <dbReference type="EMBL" id="MBJ6361823.1"/>
    </source>
</evidence>
<reference evidence="6" key="1">
    <citation type="submission" date="2020-12" db="EMBL/GenBank/DDBJ databases">
        <authorList>
            <person name="Huq M.A."/>
        </authorList>
    </citation>
    <scope>NUCLEOTIDE SEQUENCE</scope>
    <source>
        <strain evidence="6">MAHUQ-46</strain>
    </source>
</reference>